<evidence type="ECO:0000256" key="1">
    <source>
        <dbReference type="ARBA" id="ARBA00004141"/>
    </source>
</evidence>
<gene>
    <name evidence="6" type="ORF">CDAUBV1_LOCUS1423</name>
</gene>
<dbReference type="PANTHER" id="PTHR13377:SF3">
    <property type="entry name" value="TRANSMEMBRANE PROTEIN 115"/>
    <property type="match status" value="1"/>
</dbReference>
<evidence type="ECO:0000256" key="3">
    <source>
        <dbReference type="ARBA" id="ARBA00022989"/>
    </source>
</evidence>
<dbReference type="GO" id="GO:0005794">
    <property type="term" value="C:Golgi apparatus"/>
    <property type="evidence" value="ECO:0007669"/>
    <property type="project" value="TreeGrafter"/>
</dbReference>
<evidence type="ECO:0000256" key="4">
    <source>
        <dbReference type="ARBA" id="ARBA00023136"/>
    </source>
</evidence>
<keyword evidence="3 5" id="KW-1133">Transmembrane helix</keyword>
<evidence type="ECO:0000313" key="7">
    <source>
        <dbReference type="Proteomes" id="UP001497525"/>
    </source>
</evidence>
<evidence type="ECO:0000256" key="5">
    <source>
        <dbReference type="SAM" id="Phobius"/>
    </source>
</evidence>
<organism evidence="6 7">
    <name type="scientific">Calicophoron daubneyi</name>
    <name type="common">Rumen fluke</name>
    <name type="synonym">Paramphistomum daubneyi</name>
    <dbReference type="NCBI Taxonomy" id="300641"/>
    <lineage>
        <taxon>Eukaryota</taxon>
        <taxon>Metazoa</taxon>
        <taxon>Spiralia</taxon>
        <taxon>Lophotrochozoa</taxon>
        <taxon>Platyhelminthes</taxon>
        <taxon>Trematoda</taxon>
        <taxon>Digenea</taxon>
        <taxon>Plagiorchiida</taxon>
        <taxon>Pronocephalata</taxon>
        <taxon>Paramphistomoidea</taxon>
        <taxon>Paramphistomidae</taxon>
        <taxon>Calicophoron</taxon>
    </lineage>
</organism>
<feature type="transmembrane region" description="Helical" evidence="5">
    <location>
        <begin position="12"/>
        <end position="32"/>
    </location>
</feature>
<dbReference type="InterPro" id="IPR013861">
    <property type="entry name" value="TMEM115/Pdh1/Rbl19"/>
</dbReference>
<comment type="caution">
    <text evidence="6">The sequence shown here is derived from an EMBL/GenBank/DDBJ whole genome shotgun (WGS) entry which is preliminary data.</text>
</comment>
<keyword evidence="2 5" id="KW-0812">Transmembrane</keyword>
<protein>
    <recommendedName>
        <fullName evidence="8">Transmembrane protein 115</fullName>
    </recommendedName>
</protein>
<feature type="transmembrane region" description="Helical" evidence="5">
    <location>
        <begin position="82"/>
        <end position="107"/>
    </location>
</feature>
<accession>A0AAV2T0V7</accession>
<dbReference type="AlphaFoldDB" id="A0AAV2T0V7"/>
<dbReference type="GO" id="GO:0016020">
    <property type="term" value="C:membrane"/>
    <property type="evidence" value="ECO:0007669"/>
    <property type="project" value="UniProtKB-SubCell"/>
</dbReference>
<dbReference type="SMART" id="SM01160">
    <property type="entry name" value="DUF1751"/>
    <property type="match status" value="1"/>
</dbReference>
<dbReference type="GO" id="GO:0006890">
    <property type="term" value="P:retrograde vesicle-mediated transport, Golgi to endoplasmic reticulum"/>
    <property type="evidence" value="ECO:0007669"/>
    <property type="project" value="InterPro"/>
</dbReference>
<feature type="transmembrane region" description="Helical" evidence="5">
    <location>
        <begin position="154"/>
        <end position="171"/>
    </location>
</feature>
<proteinExistence type="predicted"/>
<reference evidence="6" key="1">
    <citation type="submission" date="2024-06" db="EMBL/GenBank/DDBJ databases">
        <authorList>
            <person name="Liu X."/>
            <person name="Lenzi L."/>
            <person name="Haldenby T S."/>
            <person name="Uol C."/>
        </authorList>
    </citation>
    <scope>NUCLEOTIDE SEQUENCE</scope>
</reference>
<evidence type="ECO:0008006" key="8">
    <source>
        <dbReference type="Google" id="ProtNLM"/>
    </source>
</evidence>
<comment type="subcellular location">
    <subcellularLocation>
        <location evidence="1">Membrane</location>
        <topology evidence="1">Multi-pass membrane protein</topology>
    </subcellularLocation>
</comment>
<dbReference type="Proteomes" id="UP001497525">
    <property type="component" value="Unassembled WGS sequence"/>
</dbReference>
<sequence length="323" mass="36487">MGCHWQLKPVMLIQIVFYCISFVPQAGKYLAITPGYFLLPNYWVWTILTFSFYNYSVFFLALDLLTLFLLENLLTFYKWYELLKFCALVNLLSAVFTACFIFIGYAITFDTDLLFKEQICGFLALLGGVTVIGRQMMGETLLLDFPLGKIRYKHIPFMCVIFICLLSLVRLTTMVSLSMFSMGIWIAWIYLRFFQRHENGIKGDLTDTFTFSGFFPNHLEPPIAIVCNGVFNLLLKLRLCKHQIVQNSNTPASVLSFTVTIPDISQNSFTTRQNPSSDSTVMLLTSGSVDIVSETTTTKAPAGNTTQIAGPSQKSSTVVDLRV</sequence>
<name>A0AAV2T0V7_CALDB</name>
<dbReference type="Pfam" id="PF08551">
    <property type="entry name" value="DUF1751"/>
    <property type="match status" value="1"/>
</dbReference>
<feature type="transmembrane region" description="Helical" evidence="5">
    <location>
        <begin position="113"/>
        <end position="133"/>
    </location>
</feature>
<dbReference type="PANTHER" id="PTHR13377">
    <property type="entry name" value="PLACENTAL PROTEIN 6"/>
    <property type="match status" value="1"/>
</dbReference>
<keyword evidence="4 5" id="KW-0472">Membrane</keyword>
<feature type="transmembrane region" description="Helical" evidence="5">
    <location>
        <begin position="177"/>
        <end position="194"/>
    </location>
</feature>
<evidence type="ECO:0000256" key="2">
    <source>
        <dbReference type="ARBA" id="ARBA00022692"/>
    </source>
</evidence>
<dbReference type="EMBL" id="CAXLJL010000057">
    <property type="protein sequence ID" value="CAL5129971.1"/>
    <property type="molecule type" value="Genomic_DNA"/>
</dbReference>
<evidence type="ECO:0000313" key="6">
    <source>
        <dbReference type="EMBL" id="CAL5129971.1"/>
    </source>
</evidence>
<dbReference type="FunFam" id="1.20.1540.10:FF:000004">
    <property type="entry name" value="Transmembrane protein 115"/>
    <property type="match status" value="1"/>
</dbReference>